<dbReference type="InterPro" id="IPR003593">
    <property type="entry name" value="AAA+_ATPase"/>
</dbReference>
<evidence type="ECO:0000313" key="6">
    <source>
        <dbReference type="EMBL" id="MFC5650356.1"/>
    </source>
</evidence>
<dbReference type="InterPro" id="IPR013563">
    <property type="entry name" value="Oligopep_ABC_C"/>
</dbReference>
<evidence type="ECO:0000313" key="7">
    <source>
        <dbReference type="Proteomes" id="UP001596047"/>
    </source>
</evidence>
<evidence type="ECO:0000256" key="2">
    <source>
        <dbReference type="ARBA" id="ARBA00022448"/>
    </source>
</evidence>
<dbReference type="EMBL" id="JBHSOW010000049">
    <property type="protein sequence ID" value="MFC5650356.1"/>
    <property type="molecule type" value="Genomic_DNA"/>
</dbReference>
<dbReference type="InterPro" id="IPR017871">
    <property type="entry name" value="ABC_transporter-like_CS"/>
</dbReference>
<dbReference type="PANTHER" id="PTHR43776:SF7">
    <property type="entry name" value="D,D-DIPEPTIDE TRANSPORT ATP-BINDING PROTEIN DDPF-RELATED"/>
    <property type="match status" value="1"/>
</dbReference>
<keyword evidence="3" id="KW-0547">Nucleotide-binding</keyword>
<dbReference type="NCBIfam" id="NF008453">
    <property type="entry name" value="PRK11308.1"/>
    <property type="match status" value="1"/>
</dbReference>
<keyword evidence="7" id="KW-1185">Reference proteome</keyword>
<feature type="domain" description="ABC transporter" evidence="5">
    <location>
        <begin position="22"/>
        <end position="272"/>
    </location>
</feature>
<dbReference type="Pfam" id="PF00005">
    <property type="entry name" value="ABC_tran"/>
    <property type="match status" value="1"/>
</dbReference>
<keyword evidence="4 6" id="KW-0067">ATP-binding</keyword>
<dbReference type="InterPro" id="IPR050319">
    <property type="entry name" value="ABC_transp_ATP-bind"/>
</dbReference>
<gene>
    <name evidence="6" type="ORF">ACFPYJ_14695</name>
</gene>
<dbReference type="InterPro" id="IPR003439">
    <property type="entry name" value="ABC_transporter-like_ATP-bd"/>
</dbReference>
<comment type="caution">
    <text evidence="6">The sequence shown here is derived from an EMBL/GenBank/DDBJ whole genome shotgun (WGS) entry which is preliminary data.</text>
</comment>
<reference evidence="7" key="1">
    <citation type="journal article" date="2019" name="Int. J. Syst. Evol. Microbiol.">
        <title>The Global Catalogue of Microorganisms (GCM) 10K type strain sequencing project: providing services to taxonomists for standard genome sequencing and annotation.</title>
        <authorList>
            <consortium name="The Broad Institute Genomics Platform"/>
            <consortium name="The Broad Institute Genome Sequencing Center for Infectious Disease"/>
            <person name="Wu L."/>
            <person name="Ma J."/>
        </authorList>
    </citation>
    <scope>NUCLEOTIDE SEQUENCE [LARGE SCALE GENOMIC DNA]</scope>
    <source>
        <strain evidence="7">CGMCC 1.3240</strain>
    </source>
</reference>
<dbReference type="CDD" id="cd03257">
    <property type="entry name" value="ABC_NikE_OppD_transporters"/>
    <property type="match status" value="1"/>
</dbReference>
<dbReference type="Gene3D" id="3.40.50.300">
    <property type="entry name" value="P-loop containing nucleotide triphosphate hydrolases"/>
    <property type="match status" value="1"/>
</dbReference>
<dbReference type="PROSITE" id="PS00211">
    <property type="entry name" value="ABC_TRANSPORTER_1"/>
    <property type="match status" value="1"/>
</dbReference>
<dbReference type="PANTHER" id="PTHR43776">
    <property type="entry name" value="TRANSPORT ATP-BINDING PROTEIN"/>
    <property type="match status" value="1"/>
</dbReference>
<organism evidence="6 7">
    <name type="scientific">Paenibacillus solisilvae</name>
    <dbReference type="NCBI Taxonomy" id="2486751"/>
    <lineage>
        <taxon>Bacteria</taxon>
        <taxon>Bacillati</taxon>
        <taxon>Bacillota</taxon>
        <taxon>Bacilli</taxon>
        <taxon>Bacillales</taxon>
        <taxon>Paenibacillaceae</taxon>
        <taxon>Paenibacillus</taxon>
    </lineage>
</organism>
<sequence>MTLAEQTVTDAGGTVGGSGNLLEVRNVKMYFPITGGILQRRIGEVKAVDNVSFSIKKGDTLGLVGESGCGKSTTGRVIMRLYEPTEGSIVFDGHDITNIKGDQLRRLRQNFQMVFQDPFSSLNPRMTVGAIVAEPMIVNTRMTQKEVGERVAYLLRVVGLPQEAAFKHPHEFSGGQRQRIAIARALGLNPKLMVLDEAVSALDVSIQAQIINLLDDLRRQFGLSYLFISHNLSVVKHVSNKVGVMYLGRMVEIAPKSKLYGAPLHPYTQSLLSAAPEASRKVKRERIVLAGEVPNPSNPPSGCAFHTRCPKAMNICREARPELLEIVPEQFVACHLY</sequence>
<dbReference type="Proteomes" id="UP001596047">
    <property type="component" value="Unassembled WGS sequence"/>
</dbReference>
<dbReference type="NCBIfam" id="TIGR01727">
    <property type="entry name" value="oligo_HPY"/>
    <property type="match status" value="1"/>
</dbReference>
<evidence type="ECO:0000256" key="3">
    <source>
        <dbReference type="ARBA" id="ARBA00022741"/>
    </source>
</evidence>
<evidence type="ECO:0000256" key="4">
    <source>
        <dbReference type="ARBA" id="ARBA00022840"/>
    </source>
</evidence>
<accession>A0ABW0W1R7</accession>
<dbReference type="Pfam" id="PF08352">
    <property type="entry name" value="oligo_HPY"/>
    <property type="match status" value="1"/>
</dbReference>
<dbReference type="GO" id="GO:0005524">
    <property type="term" value="F:ATP binding"/>
    <property type="evidence" value="ECO:0007669"/>
    <property type="project" value="UniProtKB-KW"/>
</dbReference>
<keyword evidence="2" id="KW-0813">Transport</keyword>
<proteinExistence type="inferred from homology"/>
<comment type="similarity">
    <text evidence="1">Belongs to the ABC transporter superfamily.</text>
</comment>
<protein>
    <submittedName>
        <fullName evidence="6">ABC transporter ATP-binding protein</fullName>
    </submittedName>
</protein>
<name>A0ABW0W1R7_9BACL</name>
<dbReference type="SMART" id="SM00382">
    <property type="entry name" value="AAA"/>
    <property type="match status" value="1"/>
</dbReference>
<evidence type="ECO:0000256" key="1">
    <source>
        <dbReference type="ARBA" id="ARBA00005417"/>
    </source>
</evidence>
<evidence type="ECO:0000259" key="5">
    <source>
        <dbReference type="PROSITE" id="PS50893"/>
    </source>
</evidence>
<dbReference type="SUPFAM" id="SSF52540">
    <property type="entry name" value="P-loop containing nucleoside triphosphate hydrolases"/>
    <property type="match status" value="1"/>
</dbReference>
<dbReference type="InterPro" id="IPR027417">
    <property type="entry name" value="P-loop_NTPase"/>
</dbReference>
<dbReference type="PROSITE" id="PS50893">
    <property type="entry name" value="ABC_TRANSPORTER_2"/>
    <property type="match status" value="1"/>
</dbReference>
<dbReference type="RefSeq" id="WP_379188910.1">
    <property type="nucleotide sequence ID" value="NZ_JBHSOW010000049.1"/>
</dbReference>